<organism>
    <name type="scientific">Serpula lacrymans var. lacrymans (strain S7.9)</name>
    <name type="common">Dry rot fungus</name>
    <dbReference type="NCBI Taxonomy" id="578457"/>
    <lineage>
        <taxon>Eukaryota</taxon>
        <taxon>Fungi</taxon>
        <taxon>Dikarya</taxon>
        <taxon>Basidiomycota</taxon>
        <taxon>Agaricomycotina</taxon>
        <taxon>Agaricomycetes</taxon>
        <taxon>Agaricomycetidae</taxon>
        <taxon>Boletales</taxon>
        <taxon>Coniophorineae</taxon>
        <taxon>Serpulaceae</taxon>
        <taxon>Serpula</taxon>
    </lineage>
</organism>
<gene>
    <name evidence="2" type="ORF">SERLADRAFT_443982</name>
</gene>
<evidence type="ECO:0000313" key="2">
    <source>
        <dbReference type="EMBL" id="EGO18645.1"/>
    </source>
</evidence>
<feature type="compositionally biased region" description="Basic and acidic residues" evidence="1">
    <location>
        <begin position="451"/>
        <end position="462"/>
    </location>
</feature>
<dbReference type="GO" id="GO:0009898">
    <property type="term" value="C:cytoplasmic side of plasma membrane"/>
    <property type="evidence" value="ECO:0007669"/>
    <property type="project" value="TreeGrafter"/>
</dbReference>
<evidence type="ECO:0000256" key="1">
    <source>
        <dbReference type="SAM" id="MobiDB-lite"/>
    </source>
</evidence>
<sequence length="462" mass="51752">MSTSSSFLTSLPTYSSVSQSRLQSLYSDISRQKHSNAASFNAYVDWWHRTLEEFMLRSWDDKITQSSPILDSQPNKLVLKARRDLMETFRLQGVGKPAGLATVIAELNTKKALISVSQYLSASQSIYESTWSPLKVTSYVLGKPLWWALQQLDIVQSEDSKSDGDMWKKVEGDYVVLWLLERAANVVEVIHAEKSTTIADCLFTFDSFRKYVRAELLSGVSLSELDTKVLLKFLERERGVIVCDDDVIKFVHSGKDKRVTTVDRGILELKSAVEHISAQIDDIQEKISLASSKISTALREKRKNVALSHLRSKKQLEDLLEKRLGSLDMLRSTMIRVEAAAGDIEIMKSYESSTATLREILAHPSLQRDNINETMDAMAAASADAREVEDVIKLGGDMATADGGLDEAEIEEEFRLLSLEVEEQAKVDKLHAAPMPPDSVPEPTDTPQEVVNERKPERQLTA</sequence>
<dbReference type="Pfam" id="PF25880">
    <property type="entry name" value="WHD_CHMP7_1st"/>
    <property type="match status" value="1"/>
</dbReference>
<dbReference type="AlphaFoldDB" id="F8PE48"/>
<dbReference type="GeneID" id="18816031"/>
<dbReference type="RefSeq" id="XP_007324672.1">
    <property type="nucleotide sequence ID" value="XM_007324610.1"/>
</dbReference>
<dbReference type="KEGG" id="sla:SERLADRAFT_443982"/>
<dbReference type="PANTHER" id="PTHR22761">
    <property type="entry name" value="CHARGED MULTIVESICULAR BODY PROTEIN"/>
    <property type="match status" value="1"/>
</dbReference>
<protein>
    <recommendedName>
        <fullName evidence="3">Snf7-domain-containing protein</fullName>
    </recommendedName>
</protein>
<dbReference type="HOGENOM" id="CLU_021165_1_0_1"/>
<dbReference type="GO" id="GO:0005771">
    <property type="term" value="C:multivesicular body"/>
    <property type="evidence" value="ECO:0007669"/>
    <property type="project" value="TreeGrafter"/>
</dbReference>
<dbReference type="PANTHER" id="PTHR22761:SF96">
    <property type="entry name" value="BCDNA.GH08385"/>
    <property type="match status" value="1"/>
</dbReference>
<dbReference type="InterPro" id="IPR005024">
    <property type="entry name" value="Snf7_fam"/>
</dbReference>
<proteinExistence type="predicted"/>
<name>F8PE48_SERL9</name>
<feature type="region of interest" description="Disordered" evidence="1">
    <location>
        <begin position="427"/>
        <end position="462"/>
    </location>
</feature>
<dbReference type="Pfam" id="PF03357">
    <property type="entry name" value="Snf7"/>
    <property type="match status" value="1"/>
</dbReference>
<dbReference type="OrthoDB" id="10250120at2759"/>
<accession>F8PE48</accession>
<reference evidence="2" key="1">
    <citation type="submission" date="2011-04" db="EMBL/GenBank/DDBJ databases">
        <title>Evolution of plant cell wall degrading machinery underlies the functional diversity of forest fungi.</title>
        <authorList>
            <consortium name="US DOE Joint Genome Institute (JGI-PGF)"/>
            <person name="Eastwood D.C."/>
            <person name="Floudas D."/>
            <person name="Binder M."/>
            <person name="Majcherczyk A."/>
            <person name="Schneider P."/>
            <person name="Aerts A."/>
            <person name="Asiegbu F.O."/>
            <person name="Baker S.E."/>
            <person name="Barry K."/>
            <person name="Bendiksby M."/>
            <person name="Blumentritt M."/>
            <person name="Coutinho P.M."/>
            <person name="Cullen D."/>
            <person name="Cullen D."/>
            <person name="Gathman A."/>
            <person name="Goodell B."/>
            <person name="Henrissat B."/>
            <person name="Ihrmark K."/>
            <person name="Kauserud H."/>
            <person name="Kohler A."/>
            <person name="LaButti K."/>
            <person name="Lapidus A."/>
            <person name="Lavin J.L."/>
            <person name="Lee Y.-H."/>
            <person name="Lindquist E."/>
            <person name="Lilly W."/>
            <person name="Lucas S."/>
            <person name="Morin E."/>
            <person name="Murat C."/>
            <person name="Oguiza J.A."/>
            <person name="Park J."/>
            <person name="Pisabarro A.G."/>
            <person name="Riley R."/>
            <person name="Rosling A."/>
            <person name="Salamov A."/>
            <person name="Schmidt O."/>
            <person name="Schmutz J."/>
            <person name="Skrede I."/>
            <person name="Stenlid J."/>
            <person name="Wiebenga A."/>
            <person name="Xie X."/>
            <person name="Kues U."/>
            <person name="Hibbett D.S."/>
            <person name="Hoffmeister D."/>
            <person name="Hogberg N."/>
            <person name="Martin F."/>
            <person name="Grigoriev I.V."/>
            <person name="Watkinson S.C."/>
        </authorList>
    </citation>
    <scope>NUCLEOTIDE SEQUENCE</scope>
    <source>
        <strain evidence="2">S7.9</strain>
    </source>
</reference>
<dbReference type="EMBL" id="GL945447">
    <property type="protein sequence ID" value="EGO18645.1"/>
    <property type="molecule type" value="Genomic_DNA"/>
</dbReference>
<dbReference type="GO" id="GO:0032511">
    <property type="term" value="P:late endosome to vacuole transport via multivesicular body sorting pathway"/>
    <property type="evidence" value="ECO:0007669"/>
    <property type="project" value="TreeGrafter"/>
</dbReference>
<dbReference type="Proteomes" id="UP000008064">
    <property type="component" value="Unassembled WGS sequence"/>
</dbReference>
<dbReference type="GO" id="GO:0000815">
    <property type="term" value="C:ESCRT III complex"/>
    <property type="evidence" value="ECO:0007669"/>
    <property type="project" value="TreeGrafter"/>
</dbReference>
<dbReference type="GO" id="GO:0006900">
    <property type="term" value="P:vesicle budding from membrane"/>
    <property type="evidence" value="ECO:0007669"/>
    <property type="project" value="TreeGrafter"/>
</dbReference>
<evidence type="ECO:0008006" key="3">
    <source>
        <dbReference type="Google" id="ProtNLM"/>
    </source>
</evidence>